<evidence type="ECO:0000313" key="2">
    <source>
        <dbReference type="Proteomes" id="UP000674270"/>
    </source>
</evidence>
<reference evidence="1" key="1">
    <citation type="submission" date="2021-03" db="EMBL/GenBank/DDBJ databases">
        <authorList>
            <person name="Stanton E."/>
        </authorList>
    </citation>
    <scope>NUCLEOTIDE SEQUENCE</scope>
    <source>
        <strain evidence="1">2020EL-00113</strain>
    </source>
</reference>
<proteinExistence type="predicted"/>
<dbReference type="EMBL" id="JAGKLY010000007">
    <property type="protein sequence ID" value="MBQ0269793.1"/>
    <property type="molecule type" value="Genomic_DNA"/>
</dbReference>
<protein>
    <submittedName>
        <fullName evidence="1">Uncharacterized protein</fullName>
    </submittedName>
</protein>
<gene>
    <name evidence="1" type="ORF">J7T18_15950</name>
</gene>
<dbReference type="RefSeq" id="WP_166265249.1">
    <property type="nucleotide sequence ID" value="NZ_JAGKLY010000007.1"/>
</dbReference>
<dbReference type="InterPro" id="IPR045864">
    <property type="entry name" value="aa-tRNA-synth_II/BPL/LPL"/>
</dbReference>
<dbReference type="Proteomes" id="UP000674270">
    <property type="component" value="Unassembled WGS sequence"/>
</dbReference>
<evidence type="ECO:0000313" key="1">
    <source>
        <dbReference type="EMBL" id="MBQ0269793.1"/>
    </source>
</evidence>
<accession>A0A8I2IQA4</accession>
<sequence>MISSEYSKEMVLGIFCHKAELDGMRKGIPAKLLIDDQTLLFANSTIAGFKDAVLSQALPEKTIYIIQECIRANNLKTYSDPSEELKYMSVFSQLGLLGDENSLVSMLDFIKTFFFDGLMVPESAFRIRTSSSIKWNRLIENEFSSACFELNSRDESYYNWSYGVAGLSGVGATIAIYNDINDEFQDIGNIIQLNLNKETVGFEFGFGLETLLARLNYFDSPFEYTISEMGGDHSLIPNNRKLLDSLMVSVYLLHLGVCEGRSKRSSVLRGALNSLMYQCIINAVSLNSILNITKRYLSTRELQNLHNTDFVSGLSRAYDRVYEKYKKLVDYIRYSKRHNKSSDSIFKYGTKKLALPVWFITESISRQDLSL</sequence>
<dbReference type="AlphaFoldDB" id="A0A8I2IQA4"/>
<comment type="caution">
    <text evidence="1">The sequence shown here is derived from an EMBL/GenBank/DDBJ whole genome shotgun (WGS) entry which is preliminary data.</text>
</comment>
<organism evidence="1 2">
    <name type="scientific">Providencia huaxiensis</name>
    <dbReference type="NCBI Taxonomy" id="2027290"/>
    <lineage>
        <taxon>Bacteria</taxon>
        <taxon>Pseudomonadati</taxon>
        <taxon>Pseudomonadota</taxon>
        <taxon>Gammaproteobacteria</taxon>
        <taxon>Enterobacterales</taxon>
        <taxon>Morganellaceae</taxon>
        <taxon>Providencia</taxon>
    </lineage>
</organism>
<dbReference type="Gene3D" id="3.30.930.10">
    <property type="entry name" value="Bira Bifunctional Protein, Domain 2"/>
    <property type="match status" value="1"/>
</dbReference>
<name>A0A8I2IQA4_9GAMM</name>